<dbReference type="Gene3D" id="1.20.1260.10">
    <property type="match status" value="1"/>
</dbReference>
<dbReference type="EMBL" id="BAFN01000001">
    <property type="protein sequence ID" value="GAN33528.1"/>
    <property type="molecule type" value="Genomic_DNA"/>
</dbReference>
<accession>A0ABQ0JXT8</accession>
<evidence type="ECO:0000259" key="1">
    <source>
        <dbReference type="Pfam" id="PF02915"/>
    </source>
</evidence>
<dbReference type="RefSeq" id="WP_052563563.1">
    <property type="nucleotide sequence ID" value="NZ_BAFN01000001.1"/>
</dbReference>
<dbReference type="Proteomes" id="UP000032309">
    <property type="component" value="Unassembled WGS sequence"/>
</dbReference>
<keyword evidence="3" id="KW-1185">Reference proteome</keyword>
<dbReference type="SUPFAM" id="SSF47240">
    <property type="entry name" value="Ferritin-like"/>
    <property type="match status" value="1"/>
</dbReference>
<feature type="domain" description="Rubrerythrin diiron-binding" evidence="1">
    <location>
        <begin position="10"/>
        <end position="68"/>
    </location>
</feature>
<gene>
    <name evidence="2" type="ORF">BROSI_A2053</name>
</gene>
<dbReference type="Pfam" id="PF02915">
    <property type="entry name" value="Rubrerythrin"/>
    <property type="match status" value="1"/>
</dbReference>
<comment type="caution">
    <text evidence="2">The sequence shown here is derived from an EMBL/GenBank/DDBJ whole genome shotgun (WGS) entry which is preliminary data.</text>
</comment>
<evidence type="ECO:0000313" key="2">
    <source>
        <dbReference type="EMBL" id="GAN33528.1"/>
    </source>
</evidence>
<evidence type="ECO:0000313" key="3">
    <source>
        <dbReference type="Proteomes" id="UP000032309"/>
    </source>
</evidence>
<proteinExistence type="predicted"/>
<name>A0ABQ0JXT8_9BACT</name>
<dbReference type="InterPro" id="IPR009078">
    <property type="entry name" value="Ferritin-like_SF"/>
</dbReference>
<sequence>MREGYRSVLEFLEADFEIEEEQEHLYNQLATASHDAKVKETFQHLARAAKGHKDAIGRIIRDIESDNHDVCFYCLMCGWEISFGKMPSVGNEERCSLCCQKFALVDVDNDYEIKPLPQ</sequence>
<dbReference type="InterPro" id="IPR003251">
    <property type="entry name" value="Rr_diiron-bd_dom"/>
</dbReference>
<dbReference type="InterPro" id="IPR012347">
    <property type="entry name" value="Ferritin-like"/>
</dbReference>
<reference evidence="3" key="1">
    <citation type="journal article" date="2015" name="Genome Announc.">
        <title>Draft Genome Sequence of an Anaerobic Ammonium-Oxidizing Bacterium, "Candidatus Brocadia sinica".</title>
        <authorList>
            <person name="Oshiki M."/>
            <person name="Shinyako-Hata K."/>
            <person name="Satoh H."/>
            <person name="Okabe S."/>
        </authorList>
    </citation>
    <scope>NUCLEOTIDE SEQUENCE [LARGE SCALE GENOMIC DNA]</scope>
    <source>
        <strain evidence="3">JPN1</strain>
    </source>
</reference>
<organism evidence="2 3">
    <name type="scientific">Candidatus Brocadia sinica JPN1</name>
    <dbReference type="NCBI Taxonomy" id="1197129"/>
    <lineage>
        <taxon>Bacteria</taxon>
        <taxon>Pseudomonadati</taxon>
        <taxon>Planctomycetota</taxon>
        <taxon>Candidatus Brocadiia</taxon>
        <taxon>Candidatus Brocadiales</taxon>
        <taxon>Candidatus Brocadiaceae</taxon>
        <taxon>Candidatus Brocadia</taxon>
    </lineage>
</organism>
<protein>
    <recommendedName>
        <fullName evidence="1">Rubrerythrin diiron-binding domain-containing protein</fullName>
    </recommendedName>
</protein>